<evidence type="ECO:0000313" key="3">
    <source>
        <dbReference type="Proteomes" id="UP000050360"/>
    </source>
</evidence>
<feature type="transmembrane region" description="Helical" evidence="1">
    <location>
        <begin position="73"/>
        <end position="91"/>
    </location>
</feature>
<protein>
    <submittedName>
        <fullName evidence="2">Uncharacterized protein</fullName>
    </submittedName>
</protein>
<dbReference type="Proteomes" id="UP000050360">
    <property type="component" value="Unassembled WGS sequence"/>
</dbReference>
<gene>
    <name evidence="2" type="ORF">MPEBLZ_00673</name>
</gene>
<sequence length="95" mass="10660">MTIDIFLFKSIMIIVGSFSAAFLLISYFKKINADYFKEGIIVGLIWFGINILLDLLILIPMSGMSITDYFTQIGIRYLVIPAMSIAIGTSLENKK</sequence>
<keyword evidence="1" id="KW-1133">Transmembrane helix</keyword>
<accession>A0A0P8E2W0</accession>
<keyword evidence="1" id="KW-0812">Transmembrane</keyword>
<keyword evidence="1" id="KW-0472">Membrane</keyword>
<comment type="caution">
    <text evidence="2">The sequence shown here is derived from an EMBL/GenBank/DDBJ whole genome shotgun (WGS) entry which is preliminary data.</text>
</comment>
<reference evidence="2 3" key="1">
    <citation type="submission" date="2015-09" db="EMBL/GenBank/DDBJ databases">
        <title>A metagenomics-based metabolic model of nitrate-dependent anaerobic oxidation of methane by Methanoperedens-like archaea.</title>
        <authorList>
            <person name="Arshad A."/>
            <person name="Speth D.R."/>
            <person name="De Graaf R.M."/>
            <person name="Op Den Camp H.J."/>
            <person name="Jetten M.S."/>
            <person name="Welte C.U."/>
        </authorList>
    </citation>
    <scope>NUCLEOTIDE SEQUENCE [LARGE SCALE GENOMIC DNA]</scope>
</reference>
<dbReference type="EMBL" id="LKCM01000061">
    <property type="protein sequence ID" value="KPQ44708.1"/>
    <property type="molecule type" value="Genomic_DNA"/>
</dbReference>
<evidence type="ECO:0000256" key="1">
    <source>
        <dbReference type="SAM" id="Phobius"/>
    </source>
</evidence>
<dbReference type="PATRIC" id="fig|1719120.3.peg.736"/>
<feature type="transmembrane region" description="Helical" evidence="1">
    <location>
        <begin position="6"/>
        <end position="28"/>
    </location>
</feature>
<name>A0A0P8E2W0_9EURY</name>
<evidence type="ECO:0000313" key="2">
    <source>
        <dbReference type="EMBL" id="KPQ44708.1"/>
    </source>
</evidence>
<organism evidence="2 3">
    <name type="scientific">Candidatus Methanoperedens nitratireducens</name>
    <dbReference type="NCBI Taxonomy" id="1392998"/>
    <lineage>
        <taxon>Archaea</taxon>
        <taxon>Methanobacteriati</taxon>
        <taxon>Methanobacteriota</taxon>
        <taxon>Stenosarchaea group</taxon>
        <taxon>Methanomicrobia</taxon>
        <taxon>Methanosarcinales</taxon>
        <taxon>ANME-2 cluster</taxon>
        <taxon>Candidatus Methanoperedentaceae</taxon>
        <taxon>Candidatus Methanoperedens</taxon>
    </lineage>
</organism>
<proteinExistence type="predicted"/>
<feature type="transmembrane region" description="Helical" evidence="1">
    <location>
        <begin position="40"/>
        <end position="61"/>
    </location>
</feature>
<dbReference type="AlphaFoldDB" id="A0A0P8E2W0"/>